<keyword evidence="1" id="KW-0812">Transmembrane</keyword>
<proteinExistence type="predicted"/>
<keyword evidence="3" id="KW-1185">Reference proteome</keyword>
<dbReference type="EMBL" id="FNLC01000002">
    <property type="protein sequence ID" value="SDR18775.1"/>
    <property type="molecule type" value="Genomic_DNA"/>
</dbReference>
<dbReference type="RefSeq" id="WP_139169292.1">
    <property type="nucleotide sequence ID" value="NZ_FNLC01000002.1"/>
</dbReference>
<dbReference type="AlphaFoldDB" id="A0A1H1GZW0"/>
<reference evidence="3" key="1">
    <citation type="submission" date="2016-10" db="EMBL/GenBank/DDBJ databases">
        <authorList>
            <person name="Varghese N."/>
            <person name="Submissions S."/>
        </authorList>
    </citation>
    <scope>NUCLEOTIDE SEQUENCE [LARGE SCALE GENOMIC DNA]</scope>
    <source>
        <strain evidence="3">DSM 24767</strain>
    </source>
</reference>
<evidence type="ECO:0000256" key="1">
    <source>
        <dbReference type="SAM" id="Phobius"/>
    </source>
</evidence>
<organism evidence="2 3">
    <name type="scientific">Natronobacterium texcoconense</name>
    <dbReference type="NCBI Taxonomy" id="1095778"/>
    <lineage>
        <taxon>Archaea</taxon>
        <taxon>Methanobacteriati</taxon>
        <taxon>Methanobacteriota</taxon>
        <taxon>Stenosarchaea group</taxon>
        <taxon>Halobacteria</taxon>
        <taxon>Halobacteriales</taxon>
        <taxon>Natrialbaceae</taxon>
        <taxon>Natronobacterium</taxon>
    </lineage>
</organism>
<keyword evidence="1" id="KW-0472">Membrane</keyword>
<dbReference type="OrthoDB" id="385804at2157"/>
<feature type="transmembrane region" description="Helical" evidence="1">
    <location>
        <begin position="122"/>
        <end position="145"/>
    </location>
</feature>
<keyword evidence="1" id="KW-1133">Transmembrane helix</keyword>
<feature type="transmembrane region" description="Helical" evidence="1">
    <location>
        <begin position="157"/>
        <end position="179"/>
    </location>
</feature>
<sequence>MTIENQVQVLVVLGLVVLVVSLLFPVWSLSTYSAHVQSIGSPPDDATVIDSNELTPREQTVVAEGKERSDAVEIYGYWGSHQHEDSALPFSGHWFDTHTVGAVVDDGSDYYRVEYDPGGAPIITYAVTGFGFVSGLVVYALGVGARASVSRGWSDRLPQILVVHGLVLGVATLLGLLWIGNASGYLWPVQ</sequence>
<dbReference type="Proteomes" id="UP000198848">
    <property type="component" value="Unassembled WGS sequence"/>
</dbReference>
<evidence type="ECO:0000313" key="3">
    <source>
        <dbReference type="Proteomes" id="UP000198848"/>
    </source>
</evidence>
<gene>
    <name evidence="2" type="ORF">SAMN04489842_2712</name>
</gene>
<evidence type="ECO:0000313" key="2">
    <source>
        <dbReference type="EMBL" id="SDR18775.1"/>
    </source>
</evidence>
<dbReference type="STRING" id="1095778.SAMN04489842_2712"/>
<name>A0A1H1GZW0_NATTX</name>
<accession>A0A1H1GZW0</accession>
<feature type="transmembrane region" description="Helical" evidence="1">
    <location>
        <begin position="7"/>
        <end position="27"/>
    </location>
</feature>
<protein>
    <submittedName>
        <fullName evidence="2">Uncharacterized protein</fullName>
    </submittedName>
</protein>